<sequence>MKLSILVYILSALLCFLMLLMSPLRAQQLLNIQDVMRMENQSDSSQLQLSNKRLKGDIAYNFGKVKDYESNQGNLDFENERYRINHVLALSANYQLLKEKDFYIRLGFNFPINPNINAPWINSEYTYALGKYSYSPGSWSYGYFNTEIKKYREGIKGFTESLSRGSFFVNYRPKLPSSWFDWLKTDPSASLSMELFVQYAIHYLNAIGQQKGGLSEGKAISGLGFRYICFKHIYLEAKVYYYPRSGTQFSWDPDFTYGFGFADWRPFKISCTYGNWAGENRFSRNRGASPASFWEGSFRLGFTYQL</sequence>
<protein>
    <submittedName>
        <fullName evidence="1">Uncharacterized protein</fullName>
    </submittedName>
</protein>
<proteinExistence type="predicted"/>
<gene>
    <name evidence="1" type="ORF">AAG747_09330</name>
</gene>
<keyword evidence="2" id="KW-1185">Reference proteome</keyword>
<dbReference type="EMBL" id="JBDKWZ010000004">
    <property type="protein sequence ID" value="MEN7548112.1"/>
    <property type="molecule type" value="Genomic_DNA"/>
</dbReference>
<name>A0AAW9RT70_9BACT</name>
<dbReference type="AlphaFoldDB" id="A0AAW9RT70"/>
<accession>A0AAW9RT70</accession>
<dbReference type="RefSeq" id="WP_346820893.1">
    <property type="nucleotide sequence ID" value="NZ_JBDKWZ010000004.1"/>
</dbReference>
<evidence type="ECO:0000313" key="1">
    <source>
        <dbReference type="EMBL" id="MEN7548112.1"/>
    </source>
</evidence>
<comment type="caution">
    <text evidence="1">The sequence shown here is derived from an EMBL/GenBank/DDBJ whole genome shotgun (WGS) entry which is preliminary data.</text>
</comment>
<evidence type="ECO:0000313" key="2">
    <source>
        <dbReference type="Proteomes" id="UP001403385"/>
    </source>
</evidence>
<organism evidence="1 2">
    <name type="scientific">Rapidithrix thailandica</name>
    <dbReference type="NCBI Taxonomy" id="413964"/>
    <lineage>
        <taxon>Bacteria</taxon>
        <taxon>Pseudomonadati</taxon>
        <taxon>Bacteroidota</taxon>
        <taxon>Cytophagia</taxon>
        <taxon>Cytophagales</taxon>
        <taxon>Flammeovirgaceae</taxon>
        <taxon>Rapidithrix</taxon>
    </lineage>
</organism>
<reference evidence="1 2" key="1">
    <citation type="submission" date="2024-04" db="EMBL/GenBank/DDBJ databases">
        <title>Novel genus in family Flammeovirgaceae.</title>
        <authorList>
            <person name="Nguyen T.H."/>
            <person name="Vuong T.Q."/>
            <person name="Le H."/>
            <person name="Kim S.-G."/>
        </authorList>
    </citation>
    <scope>NUCLEOTIDE SEQUENCE [LARGE SCALE GENOMIC DNA]</scope>
    <source>
        <strain evidence="1 2">JCM 23209</strain>
    </source>
</reference>
<dbReference type="Proteomes" id="UP001403385">
    <property type="component" value="Unassembled WGS sequence"/>
</dbReference>